<sequence length="121" mass="13917">MDQGVLEELKAYIVSFDRPGYGESDPDPNRTPKSLAFDVEEFAELGPKFYVIGYSMGGQAVWGLLKLAGATLMTPVINCWWSGFPYKLLKIAYSKKPWQDQWTVGVAHYLPWLTYWWMTQK</sequence>
<gene>
    <name evidence="2" type="ORF">Ahy_B02g057445</name>
</gene>
<dbReference type="AlphaFoldDB" id="A0A445ABX3"/>
<dbReference type="EMBL" id="SDMP01000012">
    <property type="protein sequence ID" value="RYR23960.1"/>
    <property type="molecule type" value="Genomic_DNA"/>
</dbReference>
<accession>A0A445ABX3</accession>
<keyword evidence="3" id="KW-1185">Reference proteome</keyword>
<organism evidence="2 3">
    <name type="scientific">Arachis hypogaea</name>
    <name type="common">Peanut</name>
    <dbReference type="NCBI Taxonomy" id="3818"/>
    <lineage>
        <taxon>Eukaryota</taxon>
        <taxon>Viridiplantae</taxon>
        <taxon>Streptophyta</taxon>
        <taxon>Embryophyta</taxon>
        <taxon>Tracheophyta</taxon>
        <taxon>Spermatophyta</taxon>
        <taxon>Magnoliopsida</taxon>
        <taxon>eudicotyledons</taxon>
        <taxon>Gunneridae</taxon>
        <taxon>Pentapetalae</taxon>
        <taxon>rosids</taxon>
        <taxon>fabids</taxon>
        <taxon>Fabales</taxon>
        <taxon>Fabaceae</taxon>
        <taxon>Papilionoideae</taxon>
        <taxon>50 kb inversion clade</taxon>
        <taxon>dalbergioids sensu lato</taxon>
        <taxon>Dalbergieae</taxon>
        <taxon>Pterocarpus clade</taxon>
        <taxon>Arachis</taxon>
    </lineage>
</organism>
<name>A0A445ABX3_ARAHY</name>
<dbReference type="InterPro" id="IPR000073">
    <property type="entry name" value="AB_hydrolase_1"/>
</dbReference>
<proteinExistence type="predicted"/>
<comment type="caution">
    <text evidence="2">The sequence shown here is derived from an EMBL/GenBank/DDBJ whole genome shotgun (WGS) entry which is preliminary data.</text>
</comment>
<feature type="domain" description="AB hydrolase-1" evidence="1">
    <location>
        <begin position="6"/>
        <end position="89"/>
    </location>
</feature>
<evidence type="ECO:0000259" key="1">
    <source>
        <dbReference type="Pfam" id="PF12697"/>
    </source>
</evidence>
<dbReference type="PANTHER" id="PTHR45763:SF51">
    <property type="entry name" value="ALPHA_BETA-HYDROLASES SUPERFAMILY PROTEIN"/>
    <property type="match status" value="1"/>
</dbReference>
<evidence type="ECO:0000313" key="3">
    <source>
        <dbReference type="Proteomes" id="UP000289738"/>
    </source>
</evidence>
<reference evidence="2 3" key="1">
    <citation type="submission" date="2019-01" db="EMBL/GenBank/DDBJ databases">
        <title>Sequencing of cultivated peanut Arachis hypogaea provides insights into genome evolution and oil improvement.</title>
        <authorList>
            <person name="Chen X."/>
        </authorList>
    </citation>
    <scope>NUCLEOTIDE SEQUENCE [LARGE SCALE GENOMIC DNA]</scope>
    <source>
        <strain evidence="3">cv. Fuhuasheng</strain>
        <tissue evidence="2">Leaves</tissue>
    </source>
</reference>
<dbReference type="STRING" id="3818.A0A445ABX3"/>
<dbReference type="InterPro" id="IPR029058">
    <property type="entry name" value="AB_hydrolase_fold"/>
</dbReference>
<dbReference type="PANTHER" id="PTHR45763">
    <property type="entry name" value="HYDROLASE, ALPHA/BETA FOLD FAMILY PROTEIN, EXPRESSED-RELATED"/>
    <property type="match status" value="1"/>
</dbReference>
<protein>
    <recommendedName>
        <fullName evidence="1">AB hydrolase-1 domain-containing protein</fullName>
    </recommendedName>
</protein>
<dbReference type="SUPFAM" id="SSF53474">
    <property type="entry name" value="alpha/beta-Hydrolases"/>
    <property type="match status" value="1"/>
</dbReference>
<dbReference type="Gene3D" id="3.40.50.1820">
    <property type="entry name" value="alpha/beta hydrolase"/>
    <property type="match status" value="1"/>
</dbReference>
<dbReference type="Proteomes" id="UP000289738">
    <property type="component" value="Chromosome B02"/>
</dbReference>
<dbReference type="OrthoDB" id="294702at2759"/>
<evidence type="ECO:0000313" key="2">
    <source>
        <dbReference type="EMBL" id="RYR23960.1"/>
    </source>
</evidence>
<dbReference type="Pfam" id="PF12697">
    <property type="entry name" value="Abhydrolase_6"/>
    <property type="match status" value="1"/>
</dbReference>